<dbReference type="PANTHER" id="PTHR31123:SF4">
    <property type="entry name" value="PROTEIN ALCS"/>
    <property type="match status" value="1"/>
</dbReference>
<name>A0A3D8R2E6_9HELO</name>
<evidence type="ECO:0000256" key="6">
    <source>
        <dbReference type="SAM" id="Phobius"/>
    </source>
</evidence>
<feature type="transmembrane region" description="Helical" evidence="6">
    <location>
        <begin position="120"/>
        <end position="141"/>
    </location>
</feature>
<organism evidence="7 8">
    <name type="scientific">Coleophoma crateriformis</name>
    <dbReference type="NCBI Taxonomy" id="565419"/>
    <lineage>
        <taxon>Eukaryota</taxon>
        <taxon>Fungi</taxon>
        <taxon>Dikarya</taxon>
        <taxon>Ascomycota</taxon>
        <taxon>Pezizomycotina</taxon>
        <taxon>Leotiomycetes</taxon>
        <taxon>Helotiales</taxon>
        <taxon>Dermateaceae</taxon>
        <taxon>Coleophoma</taxon>
    </lineage>
</organism>
<feature type="transmembrane region" description="Helical" evidence="6">
    <location>
        <begin position="161"/>
        <end position="181"/>
    </location>
</feature>
<evidence type="ECO:0000313" key="7">
    <source>
        <dbReference type="EMBL" id="RDW68197.1"/>
    </source>
</evidence>
<keyword evidence="4 6" id="KW-1133">Transmembrane helix</keyword>
<comment type="subcellular location">
    <subcellularLocation>
        <location evidence="1">Membrane</location>
        <topology evidence="1">Multi-pass membrane protein</topology>
    </subcellularLocation>
</comment>
<feature type="transmembrane region" description="Helical" evidence="6">
    <location>
        <begin position="94"/>
        <end position="113"/>
    </location>
</feature>
<evidence type="ECO:0000256" key="2">
    <source>
        <dbReference type="ARBA" id="ARBA00005587"/>
    </source>
</evidence>
<dbReference type="InterPro" id="IPR000791">
    <property type="entry name" value="Gpr1/Fun34/SatP-like"/>
</dbReference>
<dbReference type="InterPro" id="IPR051633">
    <property type="entry name" value="AceTr"/>
</dbReference>
<evidence type="ECO:0000256" key="3">
    <source>
        <dbReference type="ARBA" id="ARBA00022692"/>
    </source>
</evidence>
<dbReference type="EMBL" id="PDLN01000013">
    <property type="protein sequence ID" value="RDW68197.1"/>
    <property type="molecule type" value="Genomic_DNA"/>
</dbReference>
<proteinExistence type="inferred from homology"/>
<keyword evidence="5 6" id="KW-0472">Membrane</keyword>
<dbReference type="Pfam" id="PF01184">
    <property type="entry name" value="Gpr1_Fun34_YaaH"/>
    <property type="match status" value="1"/>
</dbReference>
<gene>
    <name evidence="7" type="ORF">BP5796_08854</name>
</gene>
<feature type="transmembrane region" description="Helical" evidence="6">
    <location>
        <begin position="188"/>
        <end position="209"/>
    </location>
</feature>
<reference evidence="7 8" key="1">
    <citation type="journal article" date="2018" name="IMA Fungus">
        <title>IMA Genome-F 9: Draft genome sequence of Annulohypoxylon stygium, Aspergillus mulundensis, Berkeleyomyces basicola (syn. Thielaviopsis basicola), Ceratocystis smalleyi, two Cercospora beticola strains, Coleophoma cylindrospora, Fusarium fracticaudum, Phialophora cf. hyalina, and Morchella septimelata.</title>
        <authorList>
            <person name="Wingfield B.D."/>
            <person name="Bills G.F."/>
            <person name="Dong Y."/>
            <person name="Huang W."/>
            <person name="Nel W.J."/>
            <person name="Swalarsk-Parry B.S."/>
            <person name="Vaghefi N."/>
            <person name="Wilken P.M."/>
            <person name="An Z."/>
            <person name="de Beer Z.W."/>
            <person name="De Vos L."/>
            <person name="Chen L."/>
            <person name="Duong T.A."/>
            <person name="Gao Y."/>
            <person name="Hammerbacher A."/>
            <person name="Kikkert J.R."/>
            <person name="Li Y."/>
            <person name="Li H."/>
            <person name="Li K."/>
            <person name="Li Q."/>
            <person name="Liu X."/>
            <person name="Ma X."/>
            <person name="Naidoo K."/>
            <person name="Pethybridge S.J."/>
            <person name="Sun J."/>
            <person name="Steenkamp E.T."/>
            <person name="van der Nest M.A."/>
            <person name="van Wyk S."/>
            <person name="Wingfield M.J."/>
            <person name="Xiong C."/>
            <person name="Yue Q."/>
            <person name="Zhang X."/>
        </authorList>
    </citation>
    <scope>NUCLEOTIDE SEQUENCE [LARGE SCALE GENOMIC DNA]</scope>
    <source>
        <strain evidence="7 8">BP5796</strain>
    </source>
</reference>
<accession>A0A3D8R2E6</accession>
<comment type="similarity">
    <text evidence="2">Belongs to the acetate uptake transporter (AceTr) (TC 2.A.96) family.</text>
</comment>
<keyword evidence="8" id="KW-1185">Reference proteome</keyword>
<sequence>MADLSKDYESGNGNHANLVPELERIRTAGSISISPELFERLYLTPQNVVKGDLRKTFGNPTPLALIGFLICLTPLSCDLMGWRGGGGSGAAGTASYFFFGGILMLVGGILEFFLGNTFPFVVFGSFGAFWLSYGGTLQPFFNAAGAYAGGDQAAGLSSPGFSNSFAFFLLFIGIMCFIYMIAALRTNIVFFLIFLMLVLTLTLLAGAFWQIGHGNAAYGNTLQIAGGACGFVTCLLGWYIFTSQILLSVDFPFELPIGDLSTVIKGGRDRRSTSKEN</sequence>
<keyword evidence="3 6" id="KW-0812">Transmembrane</keyword>
<dbReference type="GO" id="GO:0015123">
    <property type="term" value="F:acetate transmembrane transporter activity"/>
    <property type="evidence" value="ECO:0007669"/>
    <property type="project" value="TreeGrafter"/>
</dbReference>
<protein>
    <submittedName>
        <fullName evidence="7">Uncharacterized protein</fullName>
    </submittedName>
</protein>
<feature type="transmembrane region" description="Helical" evidence="6">
    <location>
        <begin position="221"/>
        <end position="241"/>
    </location>
</feature>
<feature type="transmembrane region" description="Helical" evidence="6">
    <location>
        <begin position="63"/>
        <end position="82"/>
    </location>
</feature>
<dbReference type="PANTHER" id="PTHR31123">
    <property type="entry name" value="ACCUMULATION OF DYADS PROTEIN 2-RELATED"/>
    <property type="match status" value="1"/>
</dbReference>
<dbReference type="GO" id="GO:0005886">
    <property type="term" value="C:plasma membrane"/>
    <property type="evidence" value="ECO:0007669"/>
    <property type="project" value="TreeGrafter"/>
</dbReference>
<dbReference type="Proteomes" id="UP000256328">
    <property type="component" value="Unassembled WGS sequence"/>
</dbReference>
<evidence type="ECO:0000256" key="4">
    <source>
        <dbReference type="ARBA" id="ARBA00022989"/>
    </source>
</evidence>
<dbReference type="OrthoDB" id="3648309at2759"/>
<evidence type="ECO:0000256" key="5">
    <source>
        <dbReference type="ARBA" id="ARBA00023136"/>
    </source>
</evidence>
<dbReference type="AlphaFoldDB" id="A0A3D8R2E6"/>
<evidence type="ECO:0000256" key="1">
    <source>
        <dbReference type="ARBA" id="ARBA00004141"/>
    </source>
</evidence>
<evidence type="ECO:0000313" key="8">
    <source>
        <dbReference type="Proteomes" id="UP000256328"/>
    </source>
</evidence>
<comment type="caution">
    <text evidence="7">The sequence shown here is derived from an EMBL/GenBank/DDBJ whole genome shotgun (WGS) entry which is preliminary data.</text>
</comment>